<reference evidence="2" key="1">
    <citation type="submission" date="2016-05" db="EMBL/GenBank/DDBJ databases">
        <authorList>
            <person name="Lavstsen T."/>
            <person name="Jespersen J.S."/>
        </authorList>
    </citation>
    <scope>NUCLEOTIDE SEQUENCE</scope>
    <source>
        <tissue evidence="2">Brain</tissue>
    </source>
</reference>
<proteinExistence type="predicted"/>
<dbReference type="AlphaFoldDB" id="A0A1A8ATU6"/>
<accession>A0A1A8ATU6</accession>
<feature type="region of interest" description="Disordered" evidence="1">
    <location>
        <begin position="1"/>
        <end position="70"/>
    </location>
</feature>
<dbReference type="EMBL" id="HADY01019623">
    <property type="protein sequence ID" value="SBP58108.1"/>
    <property type="molecule type" value="Transcribed_RNA"/>
</dbReference>
<organism evidence="2">
    <name type="scientific">Nothobranchius furzeri</name>
    <name type="common">Turquoise killifish</name>
    <dbReference type="NCBI Taxonomy" id="105023"/>
    <lineage>
        <taxon>Eukaryota</taxon>
        <taxon>Metazoa</taxon>
        <taxon>Chordata</taxon>
        <taxon>Craniata</taxon>
        <taxon>Vertebrata</taxon>
        <taxon>Euteleostomi</taxon>
        <taxon>Actinopterygii</taxon>
        <taxon>Neopterygii</taxon>
        <taxon>Teleostei</taxon>
        <taxon>Neoteleostei</taxon>
        <taxon>Acanthomorphata</taxon>
        <taxon>Ovalentaria</taxon>
        <taxon>Atherinomorphae</taxon>
        <taxon>Cyprinodontiformes</taxon>
        <taxon>Nothobranchiidae</taxon>
        <taxon>Nothobranchius</taxon>
    </lineage>
</organism>
<name>A0A1A8ATU6_NOTFU</name>
<feature type="non-terminal residue" evidence="2">
    <location>
        <position position="1"/>
    </location>
</feature>
<feature type="compositionally biased region" description="Basic and acidic residues" evidence="1">
    <location>
        <begin position="28"/>
        <end position="38"/>
    </location>
</feature>
<feature type="compositionally biased region" description="Polar residues" evidence="1">
    <location>
        <begin position="1"/>
        <end position="10"/>
    </location>
</feature>
<evidence type="ECO:0000256" key="1">
    <source>
        <dbReference type="SAM" id="MobiDB-lite"/>
    </source>
</evidence>
<feature type="non-terminal residue" evidence="2">
    <location>
        <position position="70"/>
    </location>
</feature>
<sequence length="70" mass="7441">ADSACSSSSLPGKHESPEAFSENPGENPLREKAEDGVQFKKKPIKKTNSCGPSASGRGAAPLQERKQKMQ</sequence>
<evidence type="ECO:0000313" key="2">
    <source>
        <dbReference type="EMBL" id="SBP58108.1"/>
    </source>
</evidence>
<protein>
    <submittedName>
        <fullName evidence="2">Opo protein</fullName>
    </submittedName>
</protein>
<gene>
    <name evidence="2" type="primary">OLA.20167</name>
</gene>
<reference evidence="2" key="2">
    <citation type="submission" date="2016-06" db="EMBL/GenBank/DDBJ databases">
        <title>The genome of a short-lived fish provides insights into sex chromosome evolution and the genetic control of aging.</title>
        <authorList>
            <person name="Reichwald K."/>
            <person name="Felder M."/>
            <person name="Petzold A."/>
            <person name="Koch P."/>
            <person name="Groth M."/>
            <person name="Platzer M."/>
        </authorList>
    </citation>
    <scope>NUCLEOTIDE SEQUENCE</scope>
    <source>
        <tissue evidence="2">Brain</tissue>
    </source>
</reference>